<dbReference type="Proteomes" id="UP000038045">
    <property type="component" value="Unplaced"/>
</dbReference>
<proteinExistence type="predicted"/>
<evidence type="ECO:0000313" key="1">
    <source>
        <dbReference type="Proteomes" id="UP000038045"/>
    </source>
</evidence>
<protein>
    <submittedName>
        <fullName evidence="2">Activin_recp domain-containing protein</fullName>
    </submittedName>
</protein>
<keyword evidence="1" id="KW-1185">Reference proteome</keyword>
<name>A0A0N5A3S2_PARTI</name>
<dbReference type="AlphaFoldDB" id="A0A0N5A3S2"/>
<evidence type="ECO:0000313" key="2">
    <source>
        <dbReference type="WBParaSite" id="PTRK_0001627600.1"/>
    </source>
</evidence>
<reference evidence="2" key="1">
    <citation type="submission" date="2017-02" db="UniProtKB">
        <authorList>
            <consortium name="WormBaseParasite"/>
        </authorList>
    </citation>
    <scope>IDENTIFICATION</scope>
</reference>
<organism evidence="1 2">
    <name type="scientific">Parastrongyloides trichosuri</name>
    <name type="common">Possum-specific nematode worm</name>
    <dbReference type="NCBI Taxonomy" id="131310"/>
    <lineage>
        <taxon>Eukaryota</taxon>
        <taxon>Metazoa</taxon>
        <taxon>Ecdysozoa</taxon>
        <taxon>Nematoda</taxon>
        <taxon>Chromadorea</taxon>
        <taxon>Rhabditida</taxon>
        <taxon>Tylenchina</taxon>
        <taxon>Panagrolaimomorpha</taxon>
        <taxon>Strongyloidoidea</taxon>
        <taxon>Strongyloididae</taxon>
        <taxon>Parastrongyloides</taxon>
    </lineage>
</organism>
<sequence length="157" mass="17809">MSFSNERSMLLRYFYISSSFNVIPLGYLSVPNGIQQFETVTCKEDLKQNWCSVVFNPQMEVSEYNCFNLYSYNIFSGIPQCGDLPGEIQDSGCKTIKKMDGTDCIYCCCKGTLCNDPSVFMNIASRQNPFSTYNSSSNLGTNSIILIILMHFYAYLK</sequence>
<dbReference type="WBParaSite" id="PTRK_0001627600.1">
    <property type="protein sequence ID" value="PTRK_0001627600.1"/>
    <property type="gene ID" value="PTRK_0001627600"/>
</dbReference>
<accession>A0A0N5A3S2</accession>